<name>A0AAD6UKT6_9AGAR</name>
<dbReference type="AlphaFoldDB" id="A0AAD6UKT6"/>
<evidence type="ECO:0000313" key="1">
    <source>
        <dbReference type="EMBL" id="KAJ7189649.1"/>
    </source>
</evidence>
<accession>A0AAD6UKT6</accession>
<dbReference type="Proteomes" id="UP001219525">
    <property type="component" value="Unassembled WGS sequence"/>
</dbReference>
<sequence>MYSKYSSEIKGILVRASIEPPLADPSEIKSALTSTSPLLHSLFLGYRATEVPRSALLYAFKFHPAGAEFGKENDDRHAKSASIISINYQYVPTAWWRTPHNRQGSLYKFGQNWPDFGQTATPEFGHPGSPQAELLQNSGIWAVEEPLKTFLVIAFLV</sequence>
<organism evidence="1 2">
    <name type="scientific">Mycena pura</name>
    <dbReference type="NCBI Taxonomy" id="153505"/>
    <lineage>
        <taxon>Eukaryota</taxon>
        <taxon>Fungi</taxon>
        <taxon>Dikarya</taxon>
        <taxon>Basidiomycota</taxon>
        <taxon>Agaricomycotina</taxon>
        <taxon>Agaricomycetes</taxon>
        <taxon>Agaricomycetidae</taxon>
        <taxon>Agaricales</taxon>
        <taxon>Marasmiineae</taxon>
        <taxon>Mycenaceae</taxon>
        <taxon>Mycena</taxon>
    </lineage>
</organism>
<keyword evidence="2" id="KW-1185">Reference proteome</keyword>
<evidence type="ECO:0000313" key="2">
    <source>
        <dbReference type="Proteomes" id="UP001219525"/>
    </source>
</evidence>
<reference evidence="1" key="1">
    <citation type="submission" date="2023-03" db="EMBL/GenBank/DDBJ databases">
        <title>Massive genome expansion in bonnet fungi (Mycena s.s.) driven by repeated elements and novel gene families across ecological guilds.</title>
        <authorList>
            <consortium name="Lawrence Berkeley National Laboratory"/>
            <person name="Harder C.B."/>
            <person name="Miyauchi S."/>
            <person name="Viragh M."/>
            <person name="Kuo A."/>
            <person name="Thoen E."/>
            <person name="Andreopoulos B."/>
            <person name="Lu D."/>
            <person name="Skrede I."/>
            <person name="Drula E."/>
            <person name="Henrissat B."/>
            <person name="Morin E."/>
            <person name="Kohler A."/>
            <person name="Barry K."/>
            <person name="LaButti K."/>
            <person name="Morin E."/>
            <person name="Salamov A."/>
            <person name="Lipzen A."/>
            <person name="Mereny Z."/>
            <person name="Hegedus B."/>
            <person name="Baldrian P."/>
            <person name="Stursova M."/>
            <person name="Weitz H."/>
            <person name="Taylor A."/>
            <person name="Grigoriev I.V."/>
            <person name="Nagy L.G."/>
            <person name="Martin F."/>
            <person name="Kauserud H."/>
        </authorList>
    </citation>
    <scope>NUCLEOTIDE SEQUENCE</scope>
    <source>
        <strain evidence="1">9144</strain>
    </source>
</reference>
<gene>
    <name evidence="1" type="ORF">GGX14DRAFT_408636</name>
</gene>
<dbReference type="EMBL" id="JARJCW010000170">
    <property type="protein sequence ID" value="KAJ7189649.1"/>
    <property type="molecule type" value="Genomic_DNA"/>
</dbReference>
<proteinExistence type="predicted"/>
<comment type="caution">
    <text evidence="1">The sequence shown here is derived from an EMBL/GenBank/DDBJ whole genome shotgun (WGS) entry which is preliminary data.</text>
</comment>
<protein>
    <submittedName>
        <fullName evidence="1">Uncharacterized protein</fullName>
    </submittedName>
</protein>